<organism evidence="2 3">
    <name type="scientific">Azoarcus indigens</name>
    <dbReference type="NCBI Taxonomy" id="29545"/>
    <lineage>
        <taxon>Bacteria</taxon>
        <taxon>Pseudomonadati</taxon>
        <taxon>Pseudomonadota</taxon>
        <taxon>Betaproteobacteria</taxon>
        <taxon>Rhodocyclales</taxon>
        <taxon>Zoogloeaceae</taxon>
        <taxon>Azoarcus</taxon>
    </lineage>
</organism>
<feature type="transmembrane region" description="Helical" evidence="1">
    <location>
        <begin position="43"/>
        <end position="63"/>
    </location>
</feature>
<dbReference type="EMBL" id="SNVV01000001">
    <property type="protein sequence ID" value="TDN57183.1"/>
    <property type="molecule type" value="Genomic_DNA"/>
</dbReference>
<sequence>MLLGIAAKNAILLVDYVIIARREHHLDRTTAILDACRKRARPIIMTTLAIGGGMPPVALGLGGDPSFRAPMAIVVIGGLITSTVLSLLVVPVVYGWMMGWGAGREVEGSAAGMKLGRLIPRILWP</sequence>
<keyword evidence="1" id="KW-0472">Membrane</keyword>
<keyword evidence="1" id="KW-1133">Transmembrane helix</keyword>
<name>A0A4R6EH95_9RHOO</name>
<gene>
    <name evidence="2" type="ORF">C7389_101569</name>
</gene>
<dbReference type="GO" id="GO:0005886">
    <property type="term" value="C:plasma membrane"/>
    <property type="evidence" value="ECO:0007669"/>
    <property type="project" value="TreeGrafter"/>
</dbReference>
<keyword evidence="1" id="KW-0812">Transmembrane</keyword>
<feature type="transmembrane region" description="Helical" evidence="1">
    <location>
        <begin position="69"/>
        <end position="94"/>
    </location>
</feature>
<evidence type="ECO:0000256" key="1">
    <source>
        <dbReference type="SAM" id="Phobius"/>
    </source>
</evidence>
<dbReference type="Proteomes" id="UP000295129">
    <property type="component" value="Unassembled WGS sequence"/>
</dbReference>
<proteinExistence type="predicted"/>
<dbReference type="Gene3D" id="1.20.1640.10">
    <property type="entry name" value="Multidrug efflux transporter AcrB transmembrane domain"/>
    <property type="match status" value="1"/>
</dbReference>
<dbReference type="AlphaFoldDB" id="A0A4R6EH95"/>
<dbReference type="GO" id="GO:0042910">
    <property type="term" value="F:xenobiotic transmembrane transporter activity"/>
    <property type="evidence" value="ECO:0007669"/>
    <property type="project" value="TreeGrafter"/>
</dbReference>
<evidence type="ECO:0000313" key="2">
    <source>
        <dbReference type="EMBL" id="TDN57183.1"/>
    </source>
</evidence>
<dbReference type="PANTHER" id="PTHR32063">
    <property type="match status" value="1"/>
</dbReference>
<evidence type="ECO:0000313" key="3">
    <source>
        <dbReference type="Proteomes" id="UP000295129"/>
    </source>
</evidence>
<comment type="caution">
    <text evidence="2">The sequence shown here is derived from an EMBL/GenBank/DDBJ whole genome shotgun (WGS) entry which is preliminary data.</text>
</comment>
<dbReference type="InterPro" id="IPR001036">
    <property type="entry name" value="Acrflvin-R"/>
</dbReference>
<dbReference type="PANTHER" id="PTHR32063:SF24">
    <property type="entry name" value="CATION EFFLUX SYSTEM (ACRB_ACRD_ACRF FAMILY)"/>
    <property type="match status" value="1"/>
</dbReference>
<protein>
    <submittedName>
        <fullName evidence="2">AcrB/AcrD/AcrF family protein</fullName>
    </submittedName>
</protein>
<keyword evidence="3" id="KW-1185">Reference proteome</keyword>
<dbReference type="Pfam" id="PF00873">
    <property type="entry name" value="ACR_tran"/>
    <property type="match status" value="1"/>
</dbReference>
<accession>A0A4R6EH95</accession>
<dbReference type="SUPFAM" id="SSF82866">
    <property type="entry name" value="Multidrug efflux transporter AcrB transmembrane domain"/>
    <property type="match status" value="1"/>
</dbReference>
<reference evidence="2 3" key="1">
    <citation type="submission" date="2019-03" db="EMBL/GenBank/DDBJ databases">
        <title>Genomic Encyclopedia of Type Strains, Phase IV (KMG-IV): sequencing the most valuable type-strain genomes for metagenomic binning, comparative biology and taxonomic classification.</title>
        <authorList>
            <person name="Goeker M."/>
        </authorList>
    </citation>
    <scope>NUCLEOTIDE SEQUENCE [LARGE SCALE GENOMIC DNA]</scope>
    <source>
        <strain evidence="2 3">DSM 12121</strain>
    </source>
</reference>